<proteinExistence type="predicted"/>
<organism evidence="1 2">
    <name type="scientific">Abeliophyllum distichum</name>
    <dbReference type="NCBI Taxonomy" id="126358"/>
    <lineage>
        <taxon>Eukaryota</taxon>
        <taxon>Viridiplantae</taxon>
        <taxon>Streptophyta</taxon>
        <taxon>Embryophyta</taxon>
        <taxon>Tracheophyta</taxon>
        <taxon>Spermatophyta</taxon>
        <taxon>Magnoliopsida</taxon>
        <taxon>eudicotyledons</taxon>
        <taxon>Gunneridae</taxon>
        <taxon>Pentapetalae</taxon>
        <taxon>asterids</taxon>
        <taxon>lamiids</taxon>
        <taxon>Lamiales</taxon>
        <taxon>Oleaceae</taxon>
        <taxon>Forsythieae</taxon>
        <taxon>Abeliophyllum</taxon>
    </lineage>
</organism>
<dbReference type="Proteomes" id="UP001604336">
    <property type="component" value="Unassembled WGS sequence"/>
</dbReference>
<dbReference type="EMBL" id="JBFOLK010000003">
    <property type="protein sequence ID" value="KAL2523652.1"/>
    <property type="molecule type" value="Genomic_DNA"/>
</dbReference>
<protein>
    <submittedName>
        <fullName evidence="1">Disease resistance protein</fullName>
    </submittedName>
</protein>
<dbReference type="AlphaFoldDB" id="A0ABD1UF71"/>
<sequence length="252" mass="28322">MIGAGVGEGEWCSLPEPEFVKVNDWSRSGAGVGEAVKVSWRRKRSNMDGLLANFVVQPLLNVKNLKRNTRILKRKLDSLECREADVRAELNCVEGHSGKKWKKEVENWLSNVAKRKGEFESLEQQLQRNKVHQFYSRLNLAEQVVTMTEEVTELVNQGQFSEGLFLQGDRSTTKLLELVNQGQFTEGHLLEGNRRTAKLLLKHNGRAFLQNFNDIWASIDNILTIGLNVMGGVGKRNLGKCAADLNSSQSCP</sequence>
<name>A0ABD1UF71_9LAMI</name>
<evidence type="ECO:0000313" key="1">
    <source>
        <dbReference type="EMBL" id="KAL2523652.1"/>
    </source>
</evidence>
<evidence type="ECO:0000313" key="2">
    <source>
        <dbReference type="Proteomes" id="UP001604336"/>
    </source>
</evidence>
<gene>
    <name evidence="1" type="ORF">Adt_08706</name>
</gene>
<keyword evidence="2" id="KW-1185">Reference proteome</keyword>
<reference evidence="2" key="1">
    <citation type="submission" date="2024-07" db="EMBL/GenBank/DDBJ databases">
        <title>Two chromosome-level genome assemblies of Korean endemic species Abeliophyllum distichum and Forsythia ovata (Oleaceae).</title>
        <authorList>
            <person name="Jang H."/>
        </authorList>
    </citation>
    <scope>NUCLEOTIDE SEQUENCE [LARGE SCALE GENOMIC DNA]</scope>
</reference>
<comment type="caution">
    <text evidence="1">The sequence shown here is derived from an EMBL/GenBank/DDBJ whole genome shotgun (WGS) entry which is preliminary data.</text>
</comment>
<accession>A0ABD1UF71</accession>